<gene>
    <name evidence="2" type="ORF">GE061_007787</name>
</gene>
<feature type="domain" description="RNA-directed RNA polymerase N-terminal" evidence="1">
    <location>
        <begin position="2"/>
        <end position="112"/>
    </location>
</feature>
<dbReference type="Pfam" id="PF22212">
    <property type="entry name" value="CPV_RdRP_pol_dom"/>
    <property type="match status" value="1"/>
</dbReference>
<evidence type="ECO:0000259" key="1">
    <source>
        <dbReference type="Pfam" id="PF22209"/>
    </source>
</evidence>
<dbReference type="EMBL" id="WIXP02000016">
    <property type="protein sequence ID" value="KAF6198041.1"/>
    <property type="molecule type" value="Genomic_DNA"/>
</dbReference>
<dbReference type="InterPro" id="IPR054006">
    <property type="entry name" value="RdRP_N"/>
</dbReference>
<name>A0A8S9WPH7_APOLU</name>
<dbReference type="Pfam" id="PF22209">
    <property type="entry name" value="CPV_RdRP_N"/>
    <property type="match status" value="1"/>
</dbReference>
<reference evidence="2" key="1">
    <citation type="journal article" date="2021" name="Mol. Ecol. Resour.">
        <title>Apolygus lucorum genome provides insights into omnivorousness and mesophyll feeding.</title>
        <authorList>
            <person name="Liu Y."/>
            <person name="Liu H."/>
            <person name="Wang H."/>
            <person name="Huang T."/>
            <person name="Liu B."/>
            <person name="Yang B."/>
            <person name="Yin L."/>
            <person name="Li B."/>
            <person name="Zhang Y."/>
            <person name="Zhang S."/>
            <person name="Jiang F."/>
            <person name="Zhang X."/>
            <person name="Ren Y."/>
            <person name="Wang B."/>
            <person name="Wang S."/>
            <person name="Lu Y."/>
            <person name="Wu K."/>
            <person name="Fan W."/>
            <person name="Wang G."/>
        </authorList>
    </citation>
    <scope>NUCLEOTIDE SEQUENCE</scope>
    <source>
        <strain evidence="2">12Hb</strain>
    </source>
</reference>
<dbReference type="Proteomes" id="UP000466442">
    <property type="component" value="Linkage Group LG16"/>
</dbReference>
<protein>
    <recommendedName>
        <fullName evidence="1">RNA-directed RNA polymerase N-terminal domain-containing protein</fullName>
    </recommendedName>
</protein>
<evidence type="ECO:0000313" key="3">
    <source>
        <dbReference type="Proteomes" id="UP000466442"/>
    </source>
</evidence>
<accession>A0A8S9WPH7</accession>
<dbReference type="AlphaFoldDB" id="A0A8S9WPH7"/>
<keyword evidence="3" id="KW-1185">Reference proteome</keyword>
<dbReference type="PANTHER" id="PTHR31511">
    <property type="entry name" value="PROTEIN CBG23764"/>
    <property type="match status" value="1"/>
</dbReference>
<evidence type="ECO:0000313" key="2">
    <source>
        <dbReference type="EMBL" id="KAF6198041.1"/>
    </source>
</evidence>
<comment type="caution">
    <text evidence="2">The sequence shown here is derived from an EMBL/GenBank/DDBJ whole genome shotgun (WGS) entry which is preliminary data.</text>
</comment>
<dbReference type="PANTHER" id="PTHR31511:SF12">
    <property type="entry name" value="RHO TERMINATION FACTOR N-TERMINAL DOMAIN-CONTAINING PROTEIN"/>
    <property type="match status" value="1"/>
</dbReference>
<organism evidence="2 3">
    <name type="scientific">Apolygus lucorum</name>
    <name type="common">Small green plant bug</name>
    <name type="synonym">Lygocoris lucorum</name>
    <dbReference type="NCBI Taxonomy" id="248454"/>
    <lineage>
        <taxon>Eukaryota</taxon>
        <taxon>Metazoa</taxon>
        <taxon>Ecdysozoa</taxon>
        <taxon>Arthropoda</taxon>
        <taxon>Hexapoda</taxon>
        <taxon>Insecta</taxon>
        <taxon>Pterygota</taxon>
        <taxon>Neoptera</taxon>
        <taxon>Paraneoptera</taxon>
        <taxon>Hemiptera</taxon>
        <taxon>Heteroptera</taxon>
        <taxon>Panheteroptera</taxon>
        <taxon>Cimicomorpha</taxon>
        <taxon>Miridae</taxon>
        <taxon>Mirini</taxon>
        <taxon>Apolygus</taxon>
    </lineage>
</organism>
<sequence length="592" mass="68242">MLLSLMNLATQHLSNEIPEEFVVICARYYVDASSRGYQDELLKNQKYLTNWIGLGALNLKSVLTPEWTSLGLLDGFRRTSVAEHQFVANRILEEEEERRIALKEYPYILNYLESVLKTTKTVDHTIAVYQHIRALAVTGTFFASIWELTLKLGAQPIVRMGILPNLEVNQTLEDGTPLEFSPPMVAPWIERYLYMQSLSREPLQELSQINFQQEFIQFLTTSSSGRESVPSDVFSHKTLSKALRKRVPAFAMESKDEIYDSEKKLTDAVKGDVQMGNRDQIGRRQRKIAGVNNIVTMLGFVAYKITDVMLKHVKAASSGSFCIEGMEAMDKERIRNAERASTTQFQLARRKRTQAKKNLEEAFQECHACDNSPDLNLEEDEEEDSVEEMWNVDSLFANEQNEEFEETIEEGEEGHGGSYAMIYKGFRGLSYDLGVHRRWNRTTSEETKEKIKMMESDLPGPSQPPETKKLIKKSRARGVYPYDYMTDASKFEITRLPSKEEFFNKLTNSHITDEQYVHAQNVWNVFKIRNMLDYHNLYMLMDTLLLADVWQHFRNMSMKNYEIDPGNMYSAPGLAWNDMLKMTGVRLGQLSN</sequence>
<proteinExistence type="predicted"/>
<dbReference type="OrthoDB" id="6600976at2759"/>